<dbReference type="InterPro" id="IPR000515">
    <property type="entry name" value="MetI-like"/>
</dbReference>
<evidence type="ECO:0000256" key="1">
    <source>
        <dbReference type="ARBA" id="ARBA00004651"/>
    </source>
</evidence>
<comment type="caution">
    <text evidence="9">The sequence shown here is derived from an EMBL/GenBank/DDBJ whole genome shotgun (WGS) entry which is preliminary data.</text>
</comment>
<dbReference type="SUPFAM" id="SSF160964">
    <property type="entry name" value="MalF N-terminal region-like"/>
    <property type="match status" value="1"/>
</dbReference>
<evidence type="ECO:0000256" key="7">
    <source>
        <dbReference type="RuleBase" id="RU363032"/>
    </source>
</evidence>
<keyword evidence="2 7" id="KW-0813">Transport</keyword>
<proteinExistence type="inferred from homology"/>
<dbReference type="EMBL" id="JACOOU010000009">
    <property type="protein sequence ID" value="MBC5674328.1"/>
    <property type="molecule type" value="Genomic_DNA"/>
</dbReference>
<dbReference type="PANTHER" id="PTHR43227">
    <property type="entry name" value="BLL4140 PROTEIN"/>
    <property type="match status" value="1"/>
</dbReference>
<dbReference type="InterPro" id="IPR035906">
    <property type="entry name" value="MetI-like_sf"/>
</dbReference>
<comment type="subcellular location">
    <subcellularLocation>
        <location evidence="1 7">Cell membrane</location>
        <topology evidence="1 7">Multi-pass membrane protein</topology>
    </subcellularLocation>
</comment>
<evidence type="ECO:0000256" key="5">
    <source>
        <dbReference type="ARBA" id="ARBA00022989"/>
    </source>
</evidence>
<accession>A0ABR7FHI1</accession>
<keyword evidence="6 7" id="KW-0472">Membrane</keyword>
<keyword evidence="3" id="KW-1003">Cell membrane</keyword>
<evidence type="ECO:0000256" key="4">
    <source>
        <dbReference type="ARBA" id="ARBA00022692"/>
    </source>
</evidence>
<dbReference type="RefSeq" id="WP_033139513.1">
    <property type="nucleotide sequence ID" value="NZ_JACOOU010000009.1"/>
</dbReference>
<evidence type="ECO:0000259" key="8">
    <source>
        <dbReference type="PROSITE" id="PS50928"/>
    </source>
</evidence>
<gene>
    <name evidence="9" type="ORF">H8S76_18925</name>
</gene>
<feature type="transmembrane region" description="Helical" evidence="7">
    <location>
        <begin position="268"/>
        <end position="288"/>
    </location>
</feature>
<evidence type="ECO:0000256" key="3">
    <source>
        <dbReference type="ARBA" id="ARBA00022475"/>
    </source>
</evidence>
<dbReference type="InterPro" id="IPR050809">
    <property type="entry name" value="UgpAE/MalFG_permease"/>
</dbReference>
<keyword evidence="5 7" id="KW-1133">Transmembrane helix</keyword>
<sequence>MNKRHKQVKFILPGFIFYTCFIILPIIYVFYLSFFQWSGLGEMKFNGIQNFVTIFTDERFSPVFFNALWNNIKYLLCVWLIITPFQYLMAYLFFIKIPAYKYLKFMIFMPYVISTTIISFFATLIFNPNIGFLNKFLEAVGLEHLQGAWFGDPNWAFKLMILLILWQGAGSGVMIFYSNFMDISKDVMEASRIDGCTEWQRFTRILVPLSLPSCASVITMSTIWALALFDLPFILGGAKGGVSGSLDFVNLVFYRYTFGSALNGKSEIGFGASICVVMFAVMLIITTIQNKVLKKFEYDN</sequence>
<keyword evidence="10" id="KW-1185">Reference proteome</keyword>
<feature type="domain" description="ABC transmembrane type-1" evidence="8">
    <location>
        <begin position="68"/>
        <end position="289"/>
    </location>
</feature>
<dbReference type="Pfam" id="PF00528">
    <property type="entry name" value="BPD_transp_1"/>
    <property type="match status" value="1"/>
</dbReference>
<reference evidence="9 10" key="1">
    <citation type="submission" date="2020-08" db="EMBL/GenBank/DDBJ databases">
        <title>Genome public.</title>
        <authorList>
            <person name="Liu C."/>
            <person name="Sun Q."/>
        </authorList>
    </citation>
    <scope>NUCLEOTIDE SEQUENCE [LARGE SCALE GENOMIC DNA]</scope>
    <source>
        <strain evidence="9 10">NSJ-34</strain>
    </source>
</reference>
<dbReference type="SUPFAM" id="SSF161098">
    <property type="entry name" value="MetI-like"/>
    <property type="match status" value="1"/>
</dbReference>
<dbReference type="CDD" id="cd06261">
    <property type="entry name" value="TM_PBP2"/>
    <property type="match status" value="1"/>
</dbReference>
<evidence type="ECO:0000256" key="2">
    <source>
        <dbReference type="ARBA" id="ARBA00022448"/>
    </source>
</evidence>
<protein>
    <submittedName>
        <fullName evidence="9">Sugar ABC transporter permease</fullName>
    </submittedName>
</protein>
<organism evidence="9 10">
    <name type="scientific">Blautia celeris</name>
    <dbReference type="NCBI Taxonomy" id="2763026"/>
    <lineage>
        <taxon>Bacteria</taxon>
        <taxon>Bacillati</taxon>
        <taxon>Bacillota</taxon>
        <taxon>Clostridia</taxon>
        <taxon>Lachnospirales</taxon>
        <taxon>Lachnospiraceae</taxon>
        <taxon>Blautia</taxon>
    </lineage>
</organism>
<feature type="transmembrane region" description="Helical" evidence="7">
    <location>
        <begin position="209"/>
        <end position="229"/>
    </location>
</feature>
<evidence type="ECO:0000313" key="9">
    <source>
        <dbReference type="EMBL" id="MBC5674328.1"/>
    </source>
</evidence>
<keyword evidence="4 7" id="KW-0812">Transmembrane</keyword>
<feature type="transmembrane region" description="Helical" evidence="7">
    <location>
        <begin position="155"/>
        <end position="177"/>
    </location>
</feature>
<name>A0ABR7FHI1_9FIRM</name>
<evidence type="ECO:0000256" key="6">
    <source>
        <dbReference type="ARBA" id="ARBA00023136"/>
    </source>
</evidence>
<comment type="similarity">
    <text evidence="7">Belongs to the binding-protein-dependent transport system permease family.</text>
</comment>
<feature type="transmembrane region" description="Helical" evidence="7">
    <location>
        <begin position="106"/>
        <end position="126"/>
    </location>
</feature>
<dbReference type="Proteomes" id="UP000654573">
    <property type="component" value="Unassembled WGS sequence"/>
</dbReference>
<feature type="transmembrane region" description="Helical" evidence="7">
    <location>
        <begin position="12"/>
        <end position="34"/>
    </location>
</feature>
<dbReference type="Gene3D" id="1.10.3720.10">
    <property type="entry name" value="MetI-like"/>
    <property type="match status" value="1"/>
</dbReference>
<dbReference type="PANTHER" id="PTHR43227:SF11">
    <property type="entry name" value="BLL4140 PROTEIN"/>
    <property type="match status" value="1"/>
</dbReference>
<evidence type="ECO:0000313" key="10">
    <source>
        <dbReference type="Proteomes" id="UP000654573"/>
    </source>
</evidence>
<dbReference type="PROSITE" id="PS50928">
    <property type="entry name" value="ABC_TM1"/>
    <property type="match status" value="1"/>
</dbReference>
<feature type="transmembrane region" description="Helical" evidence="7">
    <location>
        <begin position="72"/>
        <end position="94"/>
    </location>
</feature>